<dbReference type="OrthoDB" id="2426847at2759"/>
<evidence type="ECO:0000313" key="2">
    <source>
        <dbReference type="Proteomes" id="UP000684084"/>
    </source>
</evidence>
<dbReference type="AlphaFoldDB" id="A0A916EBI9"/>
<reference evidence="1" key="1">
    <citation type="submission" date="2020-05" db="EMBL/GenBank/DDBJ databases">
        <authorList>
            <person name="Rincon C."/>
            <person name="Sanders R I."/>
            <person name="Robbins C."/>
            <person name="Chaturvedi A."/>
        </authorList>
    </citation>
    <scope>NUCLEOTIDE SEQUENCE</scope>
    <source>
        <strain evidence="1">CHB12</strain>
    </source>
</reference>
<evidence type="ECO:0000313" key="1">
    <source>
        <dbReference type="EMBL" id="CAB5375128.1"/>
    </source>
</evidence>
<dbReference type="EMBL" id="CAGKOT010000034">
    <property type="protein sequence ID" value="CAB5375128.1"/>
    <property type="molecule type" value="Genomic_DNA"/>
</dbReference>
<proteinExistence type="predicted"/>
<protein>
    <submittedName>
        <fullName evidence="1">Uncharacterized protein</fullName>
    </submittedName>
</protein>
<comment type="caution">
    <text evidence="1">The sequence shown here is derived from an EMBL/GenBank/DDBJ whole genome shotgun (WGS) entry which is preliminary data.</text>
</comment>
<dbReference type="Proteomes" id="UP000684084">
    <property type="component" value="Unassembled WGS sequence"/>
</dbReference>
<organism evidence="1 2">
    <name type="scientific">Rhizophagus irregularis</name>
    <dbReference type="NCBI Taxonomy" id="588596"/>
    <lineage>
        <taxon>Eukaryota</taxon>
        <taxon>Fungi</taxon>
        <taxon>Fungi incertae sedis</taxon>
        <taxon>Mucoromycota</taxon>
        <taxon>Glomeromycotina</taxon>
        <taxon>Glomeromycetes</taxon>
        <taxon>Glomerales</taxon>
        <taxon>Glomeraceae</taxon>
        <taxon>Rhizophagus</taxon>
    </lineage>
</organism>
<accession>A0A916EBI9</accession>
<sequence>MRKICFQNLNQQFLIIQSAMAGYAPKKFRRVSGEDPELWLQEFRQLCESAGLDPAANARTRVKIHGIFESLLEDDARDWFETHIKGKNWECANIWNNLAVANLAAANGMNNGAIQV</sequence>
<gene>
    <name evidence="1" type="ORF">CHRIB12_LOCUS14727</name>
</gene>
<name>A0A916EBI9_9GLOM</name>